<dbReference type="EMBL" id="MU167216">
    <property type="protein sequence ID" value="KAG0150973.1"/>
    <property type="molecule type" value="Genomic_DNA"/>
</dbReference>
<dbReference type="Proteomes" id="UP000886653">
    <property type="component" value="Unassembled WGS sequence"/>
</dbReference>
<dbReference type="AlphaFoldDB" id="A0A9P6NRN5"/>
<accession>A0A9P6NRN5</accession>
<evidence type="ECO:0000313" key="1">
    <source>
        <dbReference type="EMBL" id="KAG0150973.1"/>
    </source>
</evidence>
<name>A0A9P6NRN5_9BASI</name>
<gene>
    <name evidence="1" type="ORF">CROQUDRAFT_104053</name>
</gene>
<organism evidence="1 2">
    <name type="scientific">Cronartium quercuum f. sp. fusiforme G11</name>
    <dbReference type="NCBI Taxonomy" id="708437"/>
    <lineage>
        <taxon>Eukaryota</taxon>
        <taxon>Fungi</taxon>
        <taxon>Dikarya</taxon>
        <taxon>Basidiomycota</taxon>
        <taxon>Pucciniomycotina</taxon>
        <taxon>Pucciniomycetes</taxon>
        <taxon>Pucciniales</taxon>
        <taxon>Coleosporiaceae</taxon>
        <taxon>Cronartium</taxon>
    </lineage>
</organism>
<sequence>MTLSFTSNPSPPLLINLRLGLSLPDTRSKHSGIGSLADSLKCMMINELKFQNSKSSKISIPTPTEANKKVDISVLQVDLDALAKADYPTLNCISKVLEKQERNQKKLGILATDAVCVALKEEFGDAPSSPLKHQGFLGNEV</sequence>
<protein>
    <submittedName>
        <fullName evidence="1">Uncharacterized protein</fullName>
    </submittedName>
</protein>
<evidence type="ECO:0000313" key="2">
    <source>
        <dbReference type="Proteomes" id="UP000886653"/>
    </source>
</evidence>
<comment type="caution">
    <text evidence="1">The sequence shown here is derived from an EMBL/GenBank/DDBJ whole genome shotgun (WGS) entry which is preliminary data.</text>
</comment>
<keyword evidence="2" id="KW-1185">Reference proteome</keyword>
<reference evidence="1" key="1">
    <citation type="submission" date="2013-11" db="EMBL/GenBank/DDBJ databases">
        <title>Genome sequence of the fusiform rust pathogen reveals effectors for host alternation and coevolution with pine.</title>
        <authorList>
            <consortium name="DOE Joint Genome Institute"/>
            <person name="Smith K."/>
            <person name="Pendleton A."/>
            <person name="Kubisiak T."/>
            <person name="Anderson C."/>
            <person name="Salamov A."/>
            <person name="Aerts A."/>
            <person name="Riley R."/>
            <person name="Clum A."/>
            <person name="Lindquist E."/>
            <person name="Ence D."/>
            <person name="Campbell M."/>
            <person name="Kronenberg Z."/>
            <person name="Feau N."/>
            <person name="Dhillon B."/>
            <person name="Hamelin R."/>
            <person name="Burleigh J."/>
            <person name="Smith J."/>
            <person name="Yandell M."/>
            <person name="Nelson C."/>
            <person name="Grigoriev I."/>
            <person name="Davis J."/>
        </authorList>
    </citation>
    <scope>NUCLEOTIDE SEQUENCE</scope>
    <source>
        <strain evidence="1">G11</strain>
    </source>
</reference>
<proteinExistence type="predicted"/>